<dbReference type="Gene3D" id="1.20.1070.10">
    <property type="entry name" value="Rhodopsin 7-helix transmembrane proteins"/>
    <property type="match status" value="1"/>
</dbReference>
<evidence type="ECO:0000256" key="10">
    <source>
        <dbReference type="SAM" id="Phobius"/>
    </source>
</evidence>
<dbReference type="InterPro" id="IPR017452">
    <property type="entry name" value="GPCR_Rhodpsn_7TM"/>
</dbReference>
<name>A0A8S3UBG9_MYTED</name>
<sequence>MSKPAGITGLFIATLLLTLHGFSINVAFKSNKKLQKNRFYVLALFLSLSDFAMGIEILYGSILLLLNSHGNAYLYQCMAINHIVAGTVLASQFHTLMICLERLGSTFINKPRILHIVTSNVAVVLCFVMINGFASLRFGLETLKGTFPCDQRYTATPSFLFSHDIPAVIILILIVLCYGITIYRIKKQRQTIGVQTVWNVEIPIDNRSKKDIRMCKNVITLGTIIGLTLVATLPRSITVFYSYNVGGSESALNFVWIANHVFVLLNPLFDPLIYAFTVRQYREHLISVCKCFFKPDYT</sequence>
<evidence type="ECO:0000259" key="11">
    <source>
        <dbReference type="PROSITE" id="PS50262"/>
    </source>
</evidence>
<keyword evidence="8" id="KW-0325">Glycoprotein</keyword>
<organism evidence="12 13">
    <name type="scientific">Mytilus edulis</name>
    <name type="common">Blue mussel</name>
    <dbReference type="NCBI Taxonomy" id="6550"/>
    <lineage>
        <taxon>Eukaryota</taxon>
        <taxon>Metazoa</taxon>
        <taxon>Spiralia</taxon>
        <taxon>Lophotrochozoa</taxon>
        <taxon>Mollusca</taxon>
        <taxon>Bivalvia</taxon>
        <taxon>Autobranchia</taxon>
        <taxon>Pteriomorphia</taxon>
        <taxon>Mytilida</taxon>
        <taxon>Mytiloidea</taxon>
        <taxon>Mytilidae</taxon>
        <taxon>Mytilinae</taxon>
        <taxon>Mytilus</taxon>
    </lineage>
</organism>
<feature type="transmembrane region" description="Helical" evidence="10">
    <location>
        <begin position="165"/>
        <end position="183"/>
    </location>
</feature>
<feature type="transmembrane region" description="Helical" evidence="10">
    <location>
        <begin position="40"/>
        <end position="66"/>
    </location>
</feature>
<comment type="subcellular location">
    <subcellularLocation>
        <location evidence="1">Cell membrane</location>
        <topology evidence="1">Multi-pass membrane protein</topology>
    </subcellularLocation>
</comment>
<accession>A0A8S3UBG9</accession>
<keyword evidence="13" id="KW-1185">Reference proteome</keyword>
<keyword evidence="4 10" id="KW-1133">Transmembrane helix</keyword>
<dbReference type="GO" id="GO:0004930">
    <property type="term" value="F:G protein-coupled receptor activity"/>
    <property type="evidence" value="ECO:0007669"/>
    <property type="project" value="UniProtKB-KW"/>
</dbReference>
<evidence type="ECO:0000256" key="1">
    <source>
        <dbReference type="ARBA" id="ARBA00004651"/>
    </source>
</evidence>
<dbReference type="CDD" id="cd00637">
    <property type="entry name" value="7tm_classA_rhodopsin-like"/>
    <property type="match status" value="1"/>
</dbReference>
<evidence type="ECO:0000256" key="3">
    <source>
        <dbReference type="ARBA" id="ARBA00022692"/>
    </source>
</evidence>
<keyword evidence="9" id="KW-0807">Transducer</keyword>
<dbReference type="PANTHER" id="PTHR24246">
    <property type="entry name" value="OLFACTORY RECEPTOR AND ADENOSINE RECEPTOR"/>
    <property type="match status" value="1"/>
</dbReference>
<feature type="transmembrane region" description="Helical" evidence="10">
    <location>
        <begin position="113"/>
        <end position="134"/>
    </location>
</feature>
<dbReference type="OrthoDB" id="6058127at2759"/>
<feature type="transmembrane region" description="Helical" evidence="10">
    <location>
        <begin position="72"/>
        <end position="93"/>
    </location>
</feature>
<keyword evidence="7" id="KW-0675">Receptor</keyword>
<dbReference type="GO" id="GO:0005886">
    <property type="term" value="C:plasma membrane"/>
    <property type="evidence" value="ECO:0007669"/>
    <property type="project" value="UniProtKB-SubCell"/>
</dbReference>
<evidence type="ECO:0000313" key="13">
    <source>
        <dbReference type="Proteomes" id="UP000683360"/>
    </source>
</evidence>
<evidence type="ECO:0000256" key="2">
    <source>
        <dbReference type="ARBA" id="ARBA00022475"/>
    </source>
</evidence>
<proteinExistence type="predicted"/>
<dbReference type="PROSITE" id="PS50262">
    <property type="entry name" value="G_PROTEIN_RECEP_F1_2"/>
    <property type="match status" value="1"/>
</dbReference>
<evidence type="ECO:0000313" key="12">
    <source>
        <dbReference type="EMBL" id="CAG2239811.1"/>
    </source>
</evidence>
<keyword evidence="5" id="KW-0297">G-protein coupled receptor</keyword>
<feature type="transmembrane region" description="Helical" evidence="10">
    <location>
        <begin position="254"/>
        <end position="276"/>
    </location>
</feature>
<gene>
    <name evidence="12" type="ORF">MEDL_52160</name>
</gene>
<feature type="transmembrane region" description="Helical" evidence="10">
    <location>
        <begin position="6"/>
        <end position="28"/>
    </location>
</feature>
<keyword evidence="3 10" id="KW-0812">Transmembrane</keyword>
<evidence type="ECO:0000256" key="8">
    <source>
        <dbReference type="ARBA" id="ARBA00023180"/>
    </source>
</evidence>
<dbReference type="Proteomes" id="UP000683360">
    <property type="component" value="Unassembled WGS sequence"/>
</dbReference>
<evidence type="ECO:0000256" key="4">
    <source>
        <dbReference type="ARBA" id="ARBA00022989"/>
    </source>
</evidence>
<dbReference type="PANTHER" id="PTHR24246:SF27">
    <property type="entry name" value="ADENOSINE RECEPTOR, ISOFORM A"/>
    <property type="match status" value="1"/>
</dbReference>
<reference evidence="12" key="1">
    <citation type="submission" date="2021-03" db="EMBL/GenBank/DDBJ databases">
        <authorList>
            <person name="Bekaert M."/>
        </authorList>
    </citation>
    <scope>NUCLEOTIDE SEQUENCE</scope>
</reference>
<dbReference type="SUPFAM" id="SSF81321">
    <property type="entry name" value="Family A G protein-coupled receptor-like"/>
    <property type="match status" value="1"/>
</dbReference>
<dbReference type="EMBL" id="CAJPWZ010002537">
    <property type="protein sequence ID" value="CAG2239811.1"/>
    <property type="molecule type" value="Genomic_DNA"/>
</dbReference>
<keyword evidence="2" id="KW-1003">Cell membrane</keyword>
<evidence type="ECO:0000256" key="5">
    <source>
        <dbReference type="ARBA" id="ARBA00023040"/>
    </source>
</evidence>
<protein>
    <submittedName>
        <fullName evidence="12">MC1R</fullName>
    </submittedName>
</protein>
<feature type="domain" description="G-protein coupled receptors family 1 profile" evidence="11">
    <location>
        <begin position="19"/>
        <end position="274"/>
    </location>
</feature>
<evidence type="ECO:0000256" key="6">
    <source>
        <dbReference type="ARBA" id="ARBA00023136"/>
    </source>
</evidence>
<dbReference type="AlphaFoldDB" id="A0A8S3UBG9"/>
<feature type="transmembrane region" description="Helical" evidence="10">
    <location>
        <begin position="218"/>
        <end position="242"/>
    </location>
</feature>
<comment type="caution">
    <text evidence="12">The sequence shown here is derived from an EMBL/GenBank/DDBJ whole genome shotgun (WGS) entry which is preliminary data.</text>
</comment>
<evidence type="ECO:0000256" key="9">
    <source>
        <dbReference type="ARBA" id="ARBA00023224"/>
    </source>
</evidence>
<evidence type="ECO:0000256" key="7">
    <source>
        <dbReference type="ARBA" id="ARBA00023170"/>
    </source>
</evidence>
<keyword evidence="6 10" id="KW-0472">Membrane</keyword>